<gene>
    <name evidence="3" type="ORF">RNJ44_02853</name>
</gene>
<dbReference type="EMBL" id="JBEVYD010000002">
    <property type="protein sequence ID" value="KAL3235065.1"/>
    <property type="molecule type" value="Genomic_DNA"/>
</dbReference>
<evidence type="ECO:0000313" key="3">
    <source>
        <dbReference type="EMBL" id="KAL3235065.1"/>
    </source>
</evidence>
<feature type="region of interest" description="Disordered" evidence="1">
    <location>
        <begin position="520"/>
        <end position="568"/>
    </location>
</feature>
<feature type="region of interest" description="Disordered" evidence="1">
    <location>
        <begin position="893"/>
        <end position="1021"/>
    </location>
</feature>
<dbReference type="Proteomes" id="UP001623330">
    <property type="component" value="Unassembled WGS sequence"/>
</dbReference>
<keyword evidence="2" id="KW-0472">Membrane</keyword>
<keyword evidence="2" id="KW-1133">Transmembrane helix</keyword>
<organism evidence="3 4">
    <name type="scientific">Nakaseomyces bracarensis</name>
    <dbReference type="NCBI Taxonomy" id="273131"/>
    <lineage>
        <taxon>Eukaryota</taxon>
        <taxon>Fungi</taxon>
        <taxon>Dikarya</taxon>
        <taxon>Ascomycota</taxon>
        <taxon>Saccharomycotina</taxon>
        <taxon>Saccharomycetes</taxon>
        <taxon>Saccharomycetales</taxon>
        <taxon>Saccharomycetaceae</taxon>
        <taxon>Nakaseomyces</taxon>
    </lineage>
</organism>
<accession>A0ABR4P0I2</accession>
<keyword evidence="4" id="KW-1185">Reference proteome</keyword>
<reference evidence="3 4" key="1">
    <citation type="submission" date="2024-05" db="EMBL/GenBank/DDBJ databases">
        <title>Long read based assembly of the Candida bracarensis genome reveals expanded adhesin content.</title>
        <authorList>
            <person name="Marcet-Houben M."/>
            <person name="Ksiezopolska E."/>
            <person name="Gabaldon T."/>
        </authorList>
    </citation>
    <scope>NUCLEOTIDE SEQUENCE [LARGE SCALE GENOMIC DNA]</scope>
    <source>
        <strain evidence="3 4">CBM6</strain>
    </source>
</reference>
<dbReference type="SUPFAM" id="SSF54236">
    <property type="entry name" value="Ubiquitin-like"/>
    <property type="match status" value="1"/>
</dbReference>
<evidence type="ECO:0000256" key="1">
    <source>
        <dbReference type="SAM" id="MobiDB-lite"/>
    </source>
</evidence>
<name>A0ABR4P0I2_9SACH</name>
<feature type="compositionally biased region" description="Basic and acidic residues" evidence="1">
    <location>
        <begin position="893"/>
        <end position="902"/>
    </location>
</feature>
<feature type="compositionally biased region" description="Acidic residues" evidence="1">
    <location>
        <begin position="980"/>
        <end position="996"/>
    </location>
</feature>
<evidence type="ECO:0000256" key="2">
    <source>
        <dbReference type="SAM" id="Phobius"/>
    </source>
</evidence>
<keyword evidence="2" id="KW-0812">Transmembrane</keyword>
<feature type="compositionally biased region" description="Polar residues" evidence="1">
    <location>
        <begin position="923"/>
        <end position="942"/>
    </location>
</feature>
<proteinExistence type="predicted"/>
<evidence type="ECO:0000313" key="4">
    <source>
        <dbReference type="Proteomes" id="UP001623330"/>
    </source>
</evidence>
<protein>
    <submittedName>
        <fullName evidence="3">U1 SNP1-associating protein 1</fullName>
    </submittedName>
</protein>
<dbReference type="Gene3D" id="3.10.20.90">
    <property type="entry name" value="Phosphatidylinositol 3-kinase Catalytic Subunit, Chain A, domain 1"/>
    <property type="match status" value="1"/>
</dbReference>
<dbReference type="InterPro" id="IPR029071">
    <property type="entry name" value="Ubiquitin-like_domsf"/>
</dbReference>
<feature type="transmembrane region" description="Helical" evidence="2">
    <location>
        <begin position="583"/>
        <end position="609"/>
    </location>
</feature>
<sequence>MTEFLVGKPWKLRLYRQGETPVNVNVFPETEVARVVQYAHYIFKIASPVDNIDVKYKNIQLPLYKSIKEAIRTSSFANASLDIPSFIKLEIVGETDNLNTGAGAADADEGTNGDGDSDALHYDPMVFSRYMDVDLQINSLSVDKIVTTTVKKIDVRENGVIPGLAKEAVDKLVDYEKIENDGKNPCGLNDTHTTSDLIAFLIKGNHIPFKFLHDLDPHCYDDLSMLDLLGVDLLPTDDTTITIMFNCVHEQKQLENTGSSEGNEDITDDSDKLEFVSDAVLSIKFMNFNSDTTVKDVKNFVCSVYTHTLHLTTNDIKLIYKGRLMENDASKVRDSIEYGSAPNKIYKIHVQINQEFHEPSGPGFWSELFSNPNLFDFVSSSTRLNTPALTPTPTTDNLRAMALHRALSNLHSVTSQDGSHAEPGLEFFTENEEKIQPTSGELYVRCLVGEEGKEVFINSKELSNKEAVLEINGQVFELSEYDYDFDNDDMNVLNLSKNLIDRLQDSLGIEITRNMFTVAHAPTSRSSTPRSFSANSEPSAEPTLNIDQFTRRHRRRREARSRTDRDPNHNTFQRQVVRYFGKFIALALLVFRTIYFVGYNALIPIFILYEFSPIVPSKYSYVVIVLLIARAIWNTHEIWVMWSAYLHLNEVNEEKLMALEEHVDHRKLTRHYFNTVGQKEWKQLEKSIKRIIVEPPELQDIRNQLYEIAEVIKPDEQANDANNGTEVVNDNPQEQPEQINEQPAVIPIEEQLGYLKEIFIRLGNEETEKSVEILEKMYVLLNATIERYKVRRSRLVRNPPLKKMWDDFLILIWKDVKYVNPSPNFLTTVTEKIVRITEFTQRPELFDGVLDKIIPNPDIDNVFIGFFKNVLLFFLLFFPFVKEKTLEILQKRERERSKKRSTETIPAPTQETGDTDEPAIDELNTNTDTLSESSTFQDCSQTSEEAKESEEAREVLDGNGEIRHGNTDVEGDEVIKQENEGNDVQEVQDEAPDEQIEIIPSSSPIDEDNSAEATGLAVHSE</sequence>
<feature type="transmembrane region" description="Helical" evidence="2">
    <location>
        <begin position="862"/>
        <end position="881"/>
    </location>
</feature>
<feature type="compositionally biased region" description="Low complexity" evidence="1">
    <location>
        <begin position="521"/>
        <end position="536"/>
    </location>
</feature>
<comment type="caution">
    <text evidence="3">The sequence shown here is derived from an EMBL/GenBank/DDBJ whole genome shotgun (WGS) entry which is preliminary data.</text>
</comment>
<feature type="compositionally biased region" description="Basic and acidic residues" evidence="1">
    <location>
        <begin position="944"/>
        <end position="979"/>
    </location>
</feature>